<feature type="disulfide bond" evidence="12">
    <location>
        <begin position="1399"/>
        <end position="1408"/>
    </location>
</feature>
<dbReference type="FunFam" id="2.10.25.10:FF:000069">
    <property type="entry name" value="Laminin subunit alpha 1"/>
    <property type="match status" value="1"/>
</dbReference>
<feature type="domain" description="Laminin EGF-like" evidence="16">
    <location>
        <begin position="1801"/>
        <end position="1847"/>
    </location>
</feature>
<feature type="domain" description="Laminin G" evidence="15">
    <location>
        <begin position="2714"/>
        <end position="2874"/>
    </location>
</feature>
<dbReference type="FunFam" id="2.10.25.10:FF:000084">
    <property type="entry name" value="Laminin subunit alpha 3"/>
    <property type="match status" value="1"/>
</dbReference>
<dbReference type="FunFam" id="2.10.25.10:FF:000209">
    <property type="entry name" value="Laminin subunit alpha 5"/>
    <property type="match status" value="2"/>
</dbReference>
<evidence type="ECO:0000256" key="14">
    <source>
        <dbReference type="SAM" id="SignalP"/>
    </source>
</evidence>
<dbReference type="SMART" id="SM00281">
    <property type="entry name" value="LamB"/>
    <property type="match status" value="1"/>
</dbReference>
<dbReference type="GO" id="GO:0045995">
    <property type="term" value="P:regulation of embryonic development"/>
    <property type="evidence" value="ECO:0007669"/>
    <property type="project" value="InterPro"/>
</dbReference>
<feature type="disulfide bond" evidence="12">
    <location>
        <begin position="1871"/>
        <end position="1880"/>
    </location>
</feature>
<feature type="chain" id="PRO_5041404444" evidence="14">
    <location>
        <begin position="26"/>
        <end position="3442"/>
    </location>
</feature>
<feature type="disulfide bond" evidence="12">
    <location>
        <begin position="611"/>
        <end position="620"/>
    </location>
</feature>
<dbReference type="FunFam" id="2.60.120.200:FF:000150">
    <property type="entry name" value="Laminin subunit alpha 5"/>
    <property type="match status" value="1"/>
</dbReference>
<feature type="disulfide bond" evidence="12">
    <location>
        <begin position="1380"/>
        <end position="1397"/>
    </location>
</feature>
<dbReference type="InterPro" id="IPR010307">
    <property type="entry name" value="Laminin_dom_II"/>
</dbReference>
<dbReference type="Pfam" id="PF24973">
    <property type="entry name" value="EGF_LMN_ATRN"/>
    <property type="match status" value="1"/>
</dbReference>
<feature type="domain" description="Laminin EGF-like" evidence="16">
    <location>
        <begin position="546"/>
        <end position="590"/>
    </location>
</feature>
<feature type="disulfide bond" evidence="12">
    <location>
        <begin position="566"/>
        <end position="575"/>
    </location>
</feature>
<dbReference type="GO" id="GO:0005604">
    <property type="term" value="C:basement membrane"/>
    <property type="evidence" value="ECO:0007669"/>
    <property type="project" value="UniProtKB-SubCell"/>
</dbReference>
<feature type="domain" description="Laminin N-terminal" evidence="18">
    <location>
        <begin position="39"/>
        <end position="292"/>
    </location>
</feature>
<dbReference type="SMART" id="SM00136">
    <property type="entry name" value="LamNT"/>
    <property type="match status" value="1"/>
</dbReference>
<feature type="disulfide bond" evidence="12">
    <location>
        <begin position="441"/>
        <end position="450"/>
    </location>
</feature>
<keyword evidence="8 13" id="KW-0175">Coiled coil</keyword>
<dbReference type="PROSITE" id="PS51115">
    <property type="entry name" value="LAMININ_IVA"/>
    <property type="match status" value="1"/>
</dbReference>
<evidence type="ECO:0000256" key="8">
    <source>
        <dbReference type="ARBA" id="ARBA00023054"/>
    </source>
</evidence>
<dbReference type="InterPro" id="IPR000034">
    <property type="entry name" value="Laminin_IV"/>
</dbReference>
<dbReference type="PRINTS" id="PR00011">
    <property type="entry name" value="EGFLAMININ"/>
</dbReference>
<feature type="disulfide bond" evidence="12">
    <location>
        <begin position="591"/>
        <end position="603"/>
    </location>
</feature>
<feature type="domain" description="Laminin G" evidence="15">
    <location>
        <begin position="3266"/>
        <end position="3439"/>
    </location>
</feature>
<evidence type="ECO:0000259" key="15">
    <source>
        <dbReference type="PROSITE" id="PS50025"/>
    </source>
</evidence>
<feature type="domain" description="Laminin EGF-like" evidence="16">
    <location>
        <begin position="1848"/>
        <end position="1900"/>
    </location>
</feature>
<feature type="signal peptide" evidence="14">
    <location>
        <begin position="1"/>
        <end position="25"/>
    </location>
</feature>
<feature type="domain" description="Laminin EGF-like" evidence="16">
    <location>
        <begin position="1468"/>
        <end position="1516"/>
    </location>
</feature>
<dbReference type="SMART" id="SM00180">
    <property type="entry name" value="EGF_Lam"/>
    <property type="match status" value="16"/>
</dbReference>
<feature type="disulfide bond" evidence="12">
    <location>
        <begin position="1517"/>
        <end position="1529"/>
    </location>
</feature>
<feature type="disulfide bond" evidence="12">
    <location>
        <begin position="657"/>
        <end position="666"/>
    </location>
</feature>
<evidence type="ECO:0000313" key="19">
    <source>
        <dbReference type="EMBL" id="CAI5779637.1"/>
    </source>
</evidence>
<dbReference type="Gene3D" id="2.60.120.200">
    <property type="match status" value="5"/>
</dbReference>
<evidence type="ECO:0000256" key="3">
    <source>
        <dbReference type="ARBA" id="ARBA00022530"/>
    </source>
</evidence>
<dbReference type="InterPro" id="IPR009254">
    <property type="entry name" value="Laminin_aI"/>
</dbReference>
<dbReference type="GO" id="GO:0030155">
    <property type="term" value="P:regulation of cell adhesion"/>
    <property type="evidence" value="ECO:0007669"/>
    <property type="project" value="InterPro"/>
</dbReference>
<dbReference type="PROSITE" id="PS50027">
    <property type="entry name" value="EGF_LAM_2"/>
    <property type="match status" value="11"/>
</dbReference>
<feature type="disulfide bond" evidence="12">
    <location>
        <begin position="636"/>
        <end position="648"/>
    </location>
</feature>
<dbReference type="InterPro" id="IPR013320">
    <property type="entry name" value="ConA-like_dom_sf"/>
</dbReference>
<dbReference type="GO" id="GO:0007411">
    <property type="term" value="P:axon guidance"/>
    <property type="evidence" value="ECO:0007669"/>
    <property type="project" value="TreeGrafter"/>
</dbReference>
<dbReference type="GO" id="GO:0005102">
    <property type="term" value="F:signaling receptor binding"/>
    <property type="evidence" value="ECO:0007669"/>
    <property type="project" value="InterPro"/>
</dbReference>
<evidence type="ECO:0000256" key="12">
    <source>
        <dbReference type="PROSITE-ProRule" id="PRU00460"/>
    </source>
</evidence>
<organism evidence="19 20">
    <name type="scientific">Podarcis lilfordi</name>
    <name type="common">Lilford's wall lizard</name>
    <dbReference type="NCBI Taxonomy" id="74358"/>
    <lineage>
        <taxon>Eukaryota</taxon>
        <taxon>Metazoa</taxon>
        <taxon>Chordata</taxon>
        <taxon>Craniata</taxon>
        <taxon>Vertebrata</taxon>
        <taxon>Euteleostomi</taxon>
        <taxon>Lepidosauria</taxon>
        <taxon>Squamata</taxon>
        <taxon>Bifurcata</taxon>
        <taxon>Unidentata</taxon>
        <taxon>Episquamata</taxon>
        <taxon>Laterata</taxon>
        <taxon>Lacertibaenia</taxon>
        <taxon>Lacertidae</taxon>
        <taxon>Podarcis</taxon>
    </lineage>
</organism>
<dbReference type="InterPro" id="IPR056863">
    <property type="entry name" value="LMN_ATRN_NET-like_EGF"/>
</dbReference>
<dbReference type="Pfam" id="PF00052">
    <property type="entry name" value="Laminin_B"/>
    <property type="match status" value="1"/>
</dbReference>
<sequence>MAKSRAANPAMAGLVLALWSRCCSADPRVAGSPDESQAPGLSLHPPYFNLAEIAKISATDTCGQDESGRPRRELFCKLVGGPAAFPAGKNIQGQFCDYCDAADPNKAHPATNAIDGTERWWQSPSLSLGLKYDVVNITLDLGQFFHVAYVLIKFANSPRPDLWVLERSTDFGKTYMPWQYFAYSKQGCWERFGKEANARVRKDDDVICTTEYSRIVPLENGEIVISLVNGRPGANNFTHSPILREFTKATNIRLHFLRTNTLLGHLISKAQRDPTVTRRYYYSIKDISVGGQCVCNGHADICDAERDINSYRYRCECQHNTCGETCNHCCPGYNQKQWQPATTSSTNACEPCNCHGHAMDCYYDPEVEQRKESLNIYEQYQGGGVCINCQHNTAGVNCEKCLKGFYRPYGVPVTAAYGCIPCSCNSEHSDGCEEGSGRCYCKLNYQGETCDRCAEGYHSFPFCYGNPVYPVTPSPEDPSAGHIAGGCKPGFFGPRCQPCQCHGSGALGDRECDRRTGQCRCREGFQGIACDSCAVGYFHYPFCQMCECNLAGTLPEICDFLGRCLCRVGVDGFQCNACQPGYYSFPFCQECNCDTSGSVSNTCGSLGHCHCYTNYAGPKCSQCAPGYYSYPSCLPCQCSTHGSYQGTCDAVTGQCECQPGFTGQQCHRCLSAANSFPHCQGSSNECDPAGTMDSYSDDCRCLQNVEGPTCSICKPLYWHLARENPYGCIECQCEASGTLSGVRECRQVDGECYCKPNVCGDSCDTCEDGYYGLEDNNYFGCQGCKCDVGGAVSRVCDDLSGDCQCRRHMVGKSCNEPEKDYYLPDLHHMKFEVEDGTSPNGRGIRFGYDLQEFPGFSWRGYAQMSSVQNEVRITLYVEKSNLRLFRVILRYINPGTTAVSGHIIAYSRLRKGTPQSKGVVFPPSKEPAFVTVPGKSFADAFSLTPGTWIFKIMAEGVLLDYLVLLPSDYYEAPILQIPVTEACTYSGQAVTDNCLQYEHLPLDRFCCVLGSEVRVSLNRREYRNVASQQPTAKHPVMSHITGQEVDLQIRLTVPQAGRYVVVLEYANEHDRVYVGNVKIDTPGNVMEAKINIYSCKYSFLCRSVVLDEMHQVAVYDLLADANFHLRASAIDFLLHKVCLIPLEDFSIEYLEPKVYCIATSGHSADPSASCLPSQYETPPSAVVLDALRDGQVAEVQRNGIYQESLSSPLPSAHTANGVTLTSSQNQITLHGRVPHLGRYVFVIQFYQPEVPTFPVHVTVDGGRLWSGSYNASFCPHIAGCRGLVMAENRIELDIPQHDISVTVKIPNGKMLVLERVLAVPADSYSYRLLQKDTVDKSFDFIYHCGGNSFYINPATSSEFCRTSARSLAAAYNDGALPCNCHRNGATSRTCDPVGGQCNCRQHIIGRQCSRCQTGYYGFPFCKPCSCGRRLCDDITGKCICPPQTVKPRCEVCVRQHFAYHPLTGCEGCNCSRKGIINPGNAECDKIVGQCKCRIGITGRRCDRCASGSYGFPNCKPCKCNREGTEPDVCHPQTGVCLCKENVEGIQCDMCRSGSFYLDSANPKGCINCFCFGATNICRSTNKRRVKFVDMRNWHLEAVDNGMSIPVTFNPGSNSVVADVQELPPSVHNLYWVAPPSYLGEKLSSYGGYLSYQVKSFGLPSEGMTLLEKRPDVQLTGHQMKLIYVDPNNPLPDKQYYGSVRLLEGNFRHASRNSLVSREELMMVLSRLDGLRIRGLYFTESQRLTLGEVGLEEVSNAGNGIVAFDVETCSCPPEYMGDSCQECSPGFYRENSGLLTGRCVPCNCHGNANRCLDGSGICINCQHNTAGEKCERCKEGYFGDATQRTCRACRCPFTSSFANGCVENGGEIQCFCKEGYTGMHCESCAPGYFGNPLKYGGYCQKCNCPDNGQLMTCERLTGECISQEPKDIDPQEDCDSCDSCVITLLKDLSTMGDELRLIKSQMQNVNASAHTLGQMKHLEDRIKELKILLSRYRTVITTHGPKVDELETDLLDLNQNVNALKEKAESNYKKAETLFNKFSKTNERGKDLISKIQSVATNINVLLDQITGTSTAATPSPSGDGAKELAQAQRMINEMRNRNFEQQLTEAEKEKREAQLLLERVRTELQKHQAKNQGLIKTIRESLNEYESKLEDLRISLEEAKEQTKLAENLNGNNQLLLEDVKKRIDAMTKQQTGILDLLSSAEASLSQANSVFGLLQKSKEEYENLAAQLDGARKDLSEKLKSQSLSASKEPLVVRAEEHANFLQDLARKLDEIKKNVSDDELVSCSVAAATAYDDIIDAIKAAEVAANSASNAADSALSTVERKDLAGSAKRLKTNSGNLLNQAQAAQKTLQDISPTLDDLKSRLEVAEHKKNVIKANLTSFQNDLQGINRDDTDGLITSAKNMVKNANDITANVLTELNPIKEDVEKIKISYGSTQSSNYNKALNDANNTVKNLTNILPDLFNKITRINEQLMPIANISENINRIRELIQQARDAANKVAVPMRFNGSSGVEVRPPDNLDDLKGYTSLSLFLQRPLSRLDSPRRQTSNMFVMYLGDKDSSKDYIGMAVRDGRLICAYSLGGDEAEIRVPESVFESDTKDAILDRVQFERIYQYAKLNYIQGATSPSPSSFGPFDDSSGNSHTLLNLDPDNVVFYVGGYPSDFILPSTLNYSPYEGCIELDSLNERVISLYNFKRSFNLDTSEVQPCRRYKEQSSRLYFEGTGYAHVDVTSPTSTFRRYEQTIQTTTDDGIVFFASNQDKFICLRIEKGQLVLRYKVDSQPPKEAKSQVVINNGMDQIVLLLIGPQIVAFGRPREQVNISMFPFNSYYLGGIPASIRERFNISTPPFRGCMKNVKTSFESSPTISEMLGVSKNCPEDWKLVRAATFSKNGVLDLSDDGFPFPNDFQIGFGFHTLALDGTLLYYNLRPDVLTVLLRNGFVIVKLADEEGQSSKRYEDGSMHYVTVMKEGDTLKMLVDDVPESTIVGTLGRKTMSRPIELGGNDFEGCISNVFIQRSDRLPQVQNLTDNTKKIDVSLGSCMIKKQPKLMLLKDLNDVDHPRFLKRKKTIAYLTDGSMQQNKGCPLHAQLNFVTGAYNFGNTPDTHLLFTTSQASSRDRSHFAVDVRTSSSRGLIFFMGDKLGNSYTALFLSKGRFVLLLAADGRKIKIKSKAKYNDGQWHTVVFSRAGKRVRLVVDGLKAREVNTEPSFSAMTESPIYLGGVPSLKIQSIPRKSFAGCLRNFNMEGKHMRTYHQNSGVLPCLDNVLENGISFFSEGGHIVIENAFSLSLDYRIVFKIRSRSLNGILIHTGSKQRNYLTVYMEGGMLTASGNNGAGEFSTSVTPRQSLCDGKWHSVAVTRKQNIVYLEVDAKINSTTGPSAMLSTSHAQPLYFGRVPVNLATPWLPVQDVFLGCLKGVSINDKPVLVSKISDVHGVVSLQGCPVN</sequence>
<dbReference type="CDD" id="cd00055">
    <property type="entry name" value="EGF_Lam"/>
    <property type="match status" value="15"/>
</dbReference>
<dbReference type="PROSITE" id="PS01248">
    <property type="entry name" value="EGF_LAM_1"/>
    <property type="match status" value="7"/>
</dbReference>
<feature type="domain" description="Laminin EGF-like" evidence="16">
    <location>
        <begin position="731"/>
        <end position="783"/>
    </location>
</feature>
<dbReference type="SMART" id="SM00181">
    <property type="entry name" value="EGF"/>
    <property type="match status" value="9"/>
</dbReference>
<feature type="coiled-coil region" evidence="13">
    <location>
        <begin position="2215"/>
        <end position="2283"/>
    </location>
</feature>
<dbReference type="GO" id="GO:0005576">
    <property type="term" value="C:extracellular region"/>
    <property type="evidence" value="ECO:0007669"/>
    <property type="project" value="UniProtKB-ARBA"/>
</dbReference>
<keyword evidence="2" id="KW-0964">Secreted</keyword>
<dbReference type="InterPro" id="IPR002049">
    <property type="entry name" value="LE_dom"/>
</dbReference>
<dbReference type="Gene3D" id="2.60.120.260">
    <property type="entry name" value="Galactose-binding domain-like"/>
    <property type="match status" value="1"/>
</dbReference>
<keyword evidence="7" id="KW-0130">Cell adhesion</keyword>
<keyword evidence="10" id="KW-0325">Glycoprotein</keyword>
<dbReference type="Pfam" id="PF06008">
    <property type="entry name" value="Laminin_I"/>
    <property type="match status" value="1"/>
</dbReference>
<evidence type="ECO:0000256" key="2">
    <source>
        <dbReference type="ARBA" id="ARBA00022525"/>
    </source>
</evidence>
<dbReference type="FunFam" id="2.10.25.10:FF:000188">
    <property type="entry name" value="Laminin subunit gamma 2"/>
    <property type="match status" value="1"/>
</dbReference>
<dbReference type="PROSITE" id="PS51117">
    <property type="entry name" value="LAMININ_NTER"/>
    <property type="match status" value="1"/>
</dbReference>
<dbReference type="Pfam" id="PF06009">
    <property type="entry name" value="Laminin_II"/>
    <property type="match status" value="1"/>
</dbReference>
<evidence type="ECO:0000256" key="5">
    <source>
        <dbReference type="ARBA" id="ARBA00022737"/>
    </source>
</evidence>
<feature type="disulfide bond" evidence="12">
    <location>
        <begin position="1519"/>
        <end position="1536"/>
    </location>
</feature>
<keyword evidence="11 12" id="KW-0424">Laminin EGF-like domain</keyword>
<dbReference type="GO" id="GO:0005201">
    <property type="term" value="F:extracellular matrix structural constituent"/>
    <property type="evidence" value="ECO:0007669"/>
    <property type="project" value="TreeGrafter"/>
</dbReference>
<dbReference type="GO" id="GO:0009887">
    <property type="term" value="P:animal organ morphogenesis"/>
    <property type="evidence" value="ECO:0007669"/>
    <property type="project" value="TreeGrafter"/>
</dbReference>
<feature type="disulfide bond" evidence="12">
    <location>
        <begin position="1820"/>
        <end position="1829"/>
    </location>
</feature>
<keyword evidence="20" id="KW-1185">Reference proteome</keyword>
<feature type="domain" description="Laminin EGF-like" evidence="16">
    <location>
        <begin position="1378"/>
        <end position="1423"/>
    </location>
</feature>
<evidence type="ECO:0000259" key="18">
    <source>
        <dbReference type="PROSITE" id="PS51117"/>
    </source>
</evidence>
<feature type="domain" description="Laminin G" evidence="15">
    <location>
        <begin position="2503"/>
        <end position="2707"/>
    </location>
</feature>
<dbReference type="FunFam" id="2.10.25.10:FF:000090">
    <property type="entry name" value="laminin subunit alpha"/>
    <property type="match status" value="1"/>
</dbReference>
<evidence type="ECO:0000256" key="7">
    <source>
        <dbReference type="ARBA" id="ARBA00022889"/>
    </source>
</evidence>
<dbReference type="InterPro" id="IPR008211">
    <property type="entry name" value="Laminin_N"/>
</dbReference>
<accession>A0AA35KLJ1</accession>
<feature type="disulfide bond" evidence="12">
    <location>
        <begin position="1538"/>
        <end position="1547"/>
    </location>
</feature>
<evidence type="ECO:0000256" key="9">
    <source>
        <dbReference type="ARBA" id="ARBA00023157"/>
    </source>
</evidence>
<evidence type="ECO:0000256" key="4">
    <source>
        <dbReference type="ARBA" id="ARBA00022729"/>
    </source>
</evidence>
<dbReference type="Proteomes" id="UP001178461">
    <property type="component" value="Chromosome 7"/>
</dbReference>
<dbReference type="Pfam" id="PF00055">
    <property type="entry name" value="Laminin_N"/>
    <property type="match status" value="1"/>
</dbReference>
<dbReference type="Pfam" id="PF02210">
    <property type="entry name" value="Laminin_G_2"/>
    <property type="match status" value="4"/>
</dbReference>
<dbReference type="Gene3D" id="2.10.25.10">
    <property type="entry name" value="Laminin"/>
    <property type="match status" value="15"/>
</dbReference>
<evidence type="ECO:0000256" key="13">
    <source>
        <dbReference type="SAM" id="Coils"/>
    </source>
</evidence>
<feature type="domain" description="Laminin EGF-like" evidence="16">
    <location>
        <begin position="1517"/>
        <end position="1567"/>
    </location>
</feature>
<feature type="domain" description="Laminin EGF-like" evidence="16">
    <location>
        <begin position="499"/>
        <end position="545"/>
    </location>
</feature>
<feature type="domain" description="Laminin IV type A" evidence="17">
    <location>
        <begin position="1588"/>
        <end position="1767"/>
    </location>
</feature>
<evidence type="ECO:0000259" key="16">
    <source>
        <dbReference type="PROSITE" id="PS50027"/>
    </source>
</evidence>
<gene>
    <name evidence="19" type="ORF">PODLI_1B034288</name>
</gene>
<feature type="disulfide bond" evidence="12">
    <location>
        <begin position="521"/>
        <end position="530"/>
    </location>
</feature>
<evidence type="ECO:0000259" key="17">
    <source>
        <dbReference type="PROSITE" id="PS51115"/>
    </source>
</evidence>
<dbReference type="FunFam" id="2.10.25.10:FF:000011">
    <property type="entry name" value="Cadherin EGF LAG seven-pass G-type receptor"/>
    <property type="match status" value="1"/>
</dbReference>
<name>A0AA35KLJ1_9SAUR</name>
<keyword evidence="5" id="KW-0677">Repeat</keyword>
<dbReference type="GO" id="GO:0007155">
    <property type="term" value="P:cell adhesion"/>
    <property type="evidence" value="ECO:0007669"/>
    <property type="project" value="UniProtKB-KW"/>
</dbReference>
<keyword evidence="9 12" id="KW-1015">Disulfide bond</keyword>
<evidence type="ECO:0000256" key="1">
    <source>
        <dbReference type="ARBA" id="ARBA00004302"/>
    </source>
</evidence>
<dbReference type="FunFam" id="2.10.25.10:FF:000106">
    <property type="entry name" value="Heparan sulfate proteoglycan 2"/>
    <property type="match status" value="1"/>
</dbReference>
<dbReference type="GO" id="GO:0009888">
    <property type="term" value="P:tissue development"/>
    <property type="evidence" value="ECO:0007669"/>
    <property type="project" value="TreeGrafter"/>
</dbReference>
<dbReference type="FunFam" id="2.10.25.10:FF:000034">
    <property type="entry name" value="Laminin subunit alpha 3"/>
    <property type="match status" value="1"/>
</dbReference>
<dbReference type="GO" id="GO:0030334">
    <property type="term" value="P:regulation of cell migration"/>
    <property type="evidence" value="ECO:0007669"/>
    <property type="project" value="InterPro"/>
</dbReference>
<dbReference type="FunFam" id="2.60.120.200:FF:000056">
    <property type="entry name" value="Laminin subunit alpha 3"/>
    <property type="match status" value="1"/>
</dbReference>
<dbReference type="CDD" id="cd00110">
    <property type="entry name" value="LamG"/>
    <property type="match status" value="5"/>
</dbReference>
<feature type="disulfide bond" evidence="12">
    <location>
        <begin position="638"/>
        <end position="655"/>
    </location>
</feature>
<dbReference type="InterPro" id="IPR000742">
    <property type="entry name" value="EGF"/>
</dbReference>
<dbReference type="PROSITE" id="PS00022">
    <property type="entry name" value="EGF_1"/>
    <property type="match status" value="1"/>
</dbReference>
<dbReference type="FunFam" id="2.10.25.10:FF:000083">
    <property type="entry name" value="Laminin subunit alpha"/>
    <property type="match status" value="1"/>
</dbReference>
<feature type="domain" description="Laminin G" evidence="15">
    <location>
        <begin position="3093"/>
        <end position="3259"/>
    </location>
</feature>
<feature type="disulfide bond" evidence="12">
    <location>
        <begin position="546"/>
        <end position="558"/>
    </location>
</feature>
<dbReference type="InterPro" id="IPR050440">
    <property type="entry name" value="Laminin/Netrin_ECM"/>
</dbReference>
<keyword evidence="6" id="KW-0084">Basement membrane</keyword>
<evidence type="ECO:0000313" key="20">
    <source>
        <dbReference type="Proteomes" id="UP001178461"/>
    </source>
</evidence>
<dbReference type="Pfam" id="PF00053">
    <property type="entry name" value="EGF_laminin"/>
    <property type="match status" value="14"/>
</dbReference>
<dbReference type="PROSITE" id="PS50025">
    <property type="entry name" value="LAM_G_DOMAIN"/>
    <property type="match status" value="5"/>
</dbReference>
<keyword evidence="4 14" id="KW-0732">Signal</keyword>
<evidence type="ECO:0000256" key="10">
    <source>
        <dbReference type="ARBA" id="ARBA00023180"/>
    </source>
</evidence>
<dbReference type="PANTHER" id="PTHR10574:SF445">
    <property type="entry name" value="LAMININ SUBUNIT ALPHA 3"/>
    <property type="match status" value="1"/>
</dbReference>
<reference evidence="19" key="1">
    <citation type="submission" date="2022-12" db="EMBL/GenBank/DDBJ databases">
        <authorList>
            <person name="Alioto T."/>
            <person name="Alioto T."/>
            <person name="Gomez Garrido J."/>
        </authorList>
    </citation>
    <scope>NUCLEOTIDE SEQUENCE</scope>
</reference>
<keyword evidence="3" id="KW-0272">Extracellular matrix</keyword>
<feature type="coiled-coil region" evidence="13">
    <location>
        <begin position="2089"/>
        <end position="2169"/>
    </location>
</feature>
<dbReference type="PANTHER" id="PTHR10574">
    <property type="entry name" value="NETRIN/LAMININ-RELATED"/>
    <property type="match status" value="1"/>
</dbReference>
<dbReference type="SUPFAM" id="SSF49899">
    <property type="entry name" value="Concanavalin A-like lectins/glucanases"/>
    <property type="match status" value="5"/>
</dbReference>
<feature type="domain" description="Laminin EGF-like" evidence="16">
    <location>
        <begin position="591"/>
        <end position="635"/>
    </location>
</feature>
<comment type="caution">
    <text evidence="12">Lacks conserved residue(s) required for the propagation of feature annotation.</text>
</comment>
<dbReference type="SUPFAM" id="SSF57196">
    <property type="entry name" value="EGF/Laminin"/>
    <property type="match status" value="13"/>
</dbReference>
<feature type="coiled-coil region" evidence="13">
    <location>
        <begin position="1974"/>
        <end position="2033"/>
    </location>
</feature>
<feature type="domain" description="Laminin G" evidence="15">
    <location>
        <begin position="2881"/>
        <end position="3038"/>
    </location>
</feature>
<comment type="subcellular location">
    <subcellularLocation>
        <location evidence="1">Secreted</location>
        <location evidence="1">Extracellular space</location>
        <location evidence="1">Extracellular matrix</location>
        <location evidence="1">Basement membrane</location>
    </subcellularLocation>
</comment>
<feature type="domain" description="Laminin EGF-like" evidence="16">
    <location>
        <begin position="636"/>
        <end position="688"/>
    </location>
</feature>
<protein>
    <submittedName>
        <fullName evidence="19">Laminin subunit alpha-3</fullName>
    </submittedName>
</protein>
<feature type="disulfide bond" evidence="12">
    <location>
        <begin position="1848"/>
        <end position="1860"/>
    </location>
</feature>
<feature type="disulfide bond" evidence="12">
    <location>
        <begin position="754"/>
        <end position="763"/>
    </location>
</feature>
<dbReference type="SMART" id="SM00282">
    <property type="entry name" value="LamG"/>
    <property type="match status" value="5"/>
</dbReference>
<dbReference type="InterPro" id="IPR001791">
    <property type="entry name" value="Laminin_G"/>
</dbReference>
<dbReference type="FunFam" id="2.60.120.260:FF:000092">
    <property type="entry name" value="Laminin subunit alpha-3"/>
    <property type="match status" value="1"/>
</dbReference>
<feature type="domain" description="Laminin EGF-like" evidence="16">
    <location>
        <begin position="422"/>
        <end position="465"/>
    </location>
</feature>
<feature type="disulfide bond" evidence="12">
    <location>
        <begin position="1492"/>
        <end position="1501"/>
    </location>
</feature>
<proteinExistence type="predicted"/>
<dbReference type="EMBL" id="OX395132">
    <property type="protein sequence ID" value="CAI5779637.1"/>
    <property type="molecule type" value="Genomic_DNA"/>
</dbReference>
<feature type="disulfide bond" evidence="12">
    <location>
        <begin position="1378"/>
        <end position="1390"/>
    </location>
</feature>
<evidence type="ECO:0000256" key="6">
    <source>
        <dbReference type="ARBA" id="ARBA00022869"/>
    </source>
</evidence>
<evidence type="ECO:0000256" key="11">
    <source>
        <dbReference type="ARBA" id="ARBA00023292"/>
    </source>
</evidence>